<organism evidence="2 3">
    <name type="scientific">Methanoculleus chikugoensis</name>
    <dbReference type="NCBI Taxonomy" id="118126"/>
    <lineage>
        <taxon>Archaea</taxon>
        <taxon>Methanobacteriati</taxon>
        <taxon>Methanobacteriota</taxon>
        <taxon>Stenosarchaea group</taxon>
        <taxon>Methanomicrobia</taxon>
        <taxon>Methanomicrobiales</taxon>
        <taxon>Methanomicrobiaceae</taxon>
        <taxon>Methanoculleus</taxon>
    </lineage>
</organism>
<name>A0ABM7H396_9EURY</name>
<proteinExistence type="predicted"/>
<dbReference type="RefSeq" id="WP_221057649.1">
    <property type="nucleotide sequence ID" value="NZ_AP019781.1"/>
</dbReference>
<evidence type="ECO:0000256" key="1">
    <source>
        <dbReference type="SAM" id="MobiDB-lite"/>
    </source>
</evidence>
<dbReference type="GeneID" id="66129874"/>
<dbReference type="EMBL" id="AP019781">
    <property type="protein sequence ID" value="BBL67195.1"/>
    <property type="molecule type" value="Genomic_DNA"/>
</dbReference>
<sequence length="56" mass="6385">MKVPAPPPETRQDLHDFSIRPVLLSGTVRLREGLGENGRMKRMTMRPTSVEIEEKP</sequence>
<feature type="region of interest" description="Disordered" evidence="1">
    <location>
        <begin position="34"/>
        <end position="56"/>
    </location>
</feature>
<evidence type="ECO:0000313" key="2">
    <source>
        <dbReference type="EMBL" id="BBL67195.1"/>
    </source>
</evidence>
<protein>
    <submittedName>
        <fullName evidence="2">Uncharacterized protein</fullName>
    </submittedName>
</protein>
<gene>
    <name evidence="2" type="ORF">MchiMG62_03760</name>
</gene>
<reference evidence="2 3" key="1">
    <citation type="submission" date="2019-06" db="EMBL/GenBank/DDBJ databases">
        <title>Complete genome sequence of Methanoculleus chikugoensis strain MG62.</title>
        <authorList>
            <person name="Asakawa S."/>
            <person name="Dianou D."/>
        </authorList>
    </citation>
    <scope>NUCLEOTIDE SEQUENCE [LARGE SCALE GENOMIC DNA]</scope>
    <source>
        <strain evidence="2 3">MG62</strain>
    </source>
</reference>
<accession>A0ABM7H396</accession>
<dbReference type="Proteomes" id="UP000824969">
    <property type="component" value="Chromosome"/>
</dbReference>
<evidence type="ECO:0000313" key="3">
    <source>
        <dbReference type="Proteomes" id="UP000824969"/>
    </source>
</evidence>
<keyword evidence="3" id="KW-1185">Reference proteome</keyword>